<organism evidence="2 3">
    <name type="scientific">Syncephalis pseudoplumigaleata</name>
    <dbReference type="NCBI Taxonomy" id="1712513"/>
    <lineage>
        <taxon>Eukaryota</taxon>
        <taxon>Fungi</taxon>
        <taxon>Fungi incertae sedis</taxon>
        <taxon>Zoopagomycota</taxon>
        <taxon>Zoopagomycotina</taxon>
        <taxon>Zoopagomycetes</taxon>
        <taxon>Zoopagales</taxon>
        <taxon>Piptocephalidaceae</taxon>
        <taxon>Syncephalis</taxon>
    </lineage>
</organism>
<accession>A0A4P9YZW9</accession>
<keyword evidence="3" id="KW-1185">Reference proteome</keyword>
<proteinExistence type="predicted"/>
<feature type="region of interest" description="Disordered" evidence="1">
    <location>
        <begin position="77"/>
        <end position="132"/>
    </location>
</feature>
<evidence type="ECO:0000256" key="1">
    <source>
        <dbReference type="SAM" id="MobiDB-lite"/>
    </source>
</evidence>
<dbReference type="Proteomes" id="UP000278143">
    <property type="component" value="Unassembled WGS sequence"/>
</dbReference>
<evidence type="ECO:0000313" key="2">
    <source>
        <dbReference type="EMBL" id="RKP25152.1"/>
    </source>
</evidence>
<feature type="compositionally biased region" description="Low complexity" evidence="1">
    <location>
        <begin position="79"/>
        <end position="122"/>
    </location>
</feature>
<sequence length="343" mass="36448">MATSALANGSNGTGGVYPSKALISGRELAIPRRGRQRAGSLTLLYGAAHAATIVAQAARRSRGHSLAQEDSLLMGERASMSSSTHHSSSLSGETSSASQSPMPLQEQQQQQQGHGSASQSSSRFTSPAVPMRKLSTAYAEGKSESRPMEQEAERECELQMQLRDFEDALHTDPDVVIPGSTMRLQAASGGVPTYFRSKLNPEWDHQRQWECRWATTRKAQGVPSGSPRMLPGSMGSLSSTPLPSPLSITTSQSAPLGCFSFSLGPPLQPLHSPSDVRSLSRRSSLINMQETSMTFGRMSLDDHEGDDGGDGGHGKVSPSTAAASHDPAHTTADASLYRRDASS</sequence>
<gene>
    <name evidence="2" type="ORF">SYNPS1DRAFT_22844</name>
</gene>
<reference evidence="3" key="1">
    <citation type="journal article" date="2018" name="Nat. Microbiol.">
        <title>Leveraging single-cell genomics to expand the fungal tree of life.</title>
        <authorList>
            <person name="Ahrendt S.R."/>
            <person name="Quandt C.A."/>
            <person name="Ciobanu D."/>
            <person name="Clum A."/>
            <person name="Salamov A."/>
            <person name="Andreopoulos B."/>
            <person name="Cheng J.F."/>
            <person name="Woyke T."/>
            <person name="Pelin A."/>
            <person name="Henrissat B."/>
            <person name="Reynolds N.K."/>
            <person name="Benny G.L."/>
            <person name="Smith M.E."/>
            <person name="James T.Y."/>
            <person name="Grigoriev I.V."/>
        </authorList>
    </citation>
    <scope>NUCLEOTIDE SEQUENCE [LARGE SCALE GENOMIC DNA]</scope>
    <source>
        <strain evidence="3">Benny S71-1</strain>
    </source>
</reference>
<protein>
    <submittedName>
        <fullName evidence="2">Uncharacterized protein</fullName>
    </submittedName>
</protein>
<feature type="region of interest" description="Disordered" evidence="1">
    <location>
        <begin position="298"/>
        <end position="343"/>
    </location>
</feature>
<dbReference type="AlphaFoldDB" id="A0A4P9YZW9"/>
<name>A0A4P9YZW9_9FUNG</name>
<dbReference type="OrthoDB" id="5598286at2759"/>
<dbReference type="EMBL" id="KZ989862">
    <property type="protein sequence ID" value="RKP25152.1"/>
    <property type="molecule type" value="Genomic_DNA"/>
</dbReference>
<evidence type="ECO:0000313" key="3">
    <source>
        <dbReference type="Proteomes" id="UP000278143"/>
    </source>
</evidence>